<evidence type="ECO:0000256" key="11">
    <source>
        <dbReference type="PIRSR" id="PIRSR500134-3"/>
    </source>
</evidence>
<dbReference type="InterPro" id="IPR008927">
    <property type="entry name" value="6-PGluconate_DH-like_C_sf"/>
</dbReference>
<feature type="binding site" evidence="11">
    <location>
        <position position="330"/>
    </location>
    <ligand>
        <name>NAD(+)</name>
        <dbReference type="ChEBI" id="CHEBI:57540"/>
    </ligand>
</feature>
<dbReference type="GO" id="GO:0051287">
    <property type="term" value="F:NAD binding"/>
    <property type="evidence" value="ECO:0007669"/>
    <property type="project" value="InterPro"/>
</dbReference>
<dbReference type="InterPro" id="IPR036220">
    <property type="entry name" value="UDP-Glc/GDP-Man_DH_C_sf"/>
</dbReference>
<feature type="binding site" evidence="11">
    <location>
        <position position="266"/>
    </location>
    <ligand>
        <name>NAD(+)</name>
        <dbReference type="ChEBI" id="CHEBI:57540"/>
    </ligand>
</feature>
<dbReference type="PIRSF" id="PIRSF000124">
    <property type="entry name" value="UDPglc_GDPman_dh"/>
    <property type="match status" value="1"/>
</dbReference>
<evidence type="ECO:0000256" key="6">
    <source>
        <dbReference type="ARBA" id="ARBA00023027"/>
    </source>
</evidence>
<dbReference type="InterPro" id="IPR028357">
    <property type="entry name" value="UDPglc_DH_bac"/>
</dbReference>
<evidence type="ECO:0000256" key="9">
    <source>
        <dbReference type="PIRSR" id="PIRSR500134-1"/>
    </source>
</evidence>
<dbReference type="InterPro" id="IPR014026">
    <property type="entry name" value="UDP-Glc/GDP-Man_DH_dimer"/>
</dbReference>
<keyword evidence="6 8" id="KW-0520">NAD</keyword>
<dbReference type="AlphaFoldDB" id="A0A410JUN6"/>
<dbReference type="RefSeq" id="WP_128465187.1">
    <property type="nucleotide sequence ID" value="NZ_CP035108.1"/>
</dbReference>
<dbReference type="EMBL" id="CP035108">
    <property type="protein sequence ID" value="QAR31900.1"/>
    <property type="molecule type" value="Genomic_DNA"/>
</dbReference>
<name>A0A410JUN6_9BACT</name>
<dbReference type="UniPathway" id="UPA00038">
    <property type="reaction ID" value="UER00491"/>
</dbReference>
<evidence type="ECO:0000256" key="2">
    <source>
        <dbReference type="ARBA" id="ARBA00006601"/>
    </source>
</evidence>
<dbReference type="PIRSF" id="PIRSF500134">
    <property type="entry name" value="UDPglc_DH_bac"/>
    <property type="match status" value="1"/>
</dbReference>
<dbReference type="Pfam" id="PF00984">
    <property type="entry name" value="UDPG_MGDP_dh"/>
    <property type="match status" value="1"/>
</dbReference>
<reference evidence="13 14" key="1">
    <citation type="submission" date="2019-01" db="EMBL/GenBank/DDBJ databases">
        <title>Geovibrio thiophilus DSM 11263, complete genome.</title>
        <authorList>
            <person name="Spring S."/>
            <person name="Bunk B."/>
            <person name="Sproer C."/>
        </authorList>
    </citation>
    <scope>NUCLEOTIDE SEQUENCE [LARGE SCALE GENOMIC DNA]</scope>
    <source>
        <strain evidence="13 14">DSM 11263</strain>
    </source>
</reference>
<dbReference type="Proteomes" id="UP000287502">
    <property type="component" value="Chromosome"/>
</dbReference>
<evidence type="ECO:0000256" key="1">
    <source>
        <dbReference type="ARBA" id="ARBA00004701"/>
    </source>
</evidence>
<feature type="binding site" evidence="11">
    <location>
        <position position="86"/>
    </location>
    <ligand>
        <name>NAD(+)</name>
        <dbReference type="ChEBI" id="CHEBI:57540"/>
    </ligand>
</feature>
<proteinExistence type="inferred from homology"/>
<evidence type="ECO:0000256" key="10">
    <source>
        <dbReference type="PIRSR" id="PIRSR500134-2"/>
    </source>
</evidence>
<feature type="active site" description="Nucleophile" evidence="9">
    <location>
        <position position="263"/>
    </location>
</feature>
<dbReference type="GO" id="GO:0000271">
    <property type="term" value="P:polysaccharide biosynthetic process"/>
    <property type="evidence" value="ECO:0007669"/>
    <property type="project" value="InterPro"/>
</dbReference>
<dbReference type="SUPFAM" id="SSF48179">
    <property type="entry name" value="6-phosphogluconate dehydrogenase C-terminal domain-like"/>
    <property type="match status" value="1"/>
</dbReference>
<protein>
    <recommendedName>
        <fullName evidence="4 8">UDP-glucose 6-dehydrogenase</fullName>
        <ecNumber evidence="3 8">1.1.1.22</ecNumber>
    </recommendedName>
</protein>
<feature type="binding site" evidence="10">
    <location>
        <begin position="252"/>
        <end position="256"/>
    </location>
    <ligand>
        <name>substrate</name>
    </ligand>
</feature>
<dbReference type="PANTHER" id="PTHR43750:SF3">
    <property type="entry name" value="UDP-GLUCOSE 6-DEHYDROGENASE TUAD"/>
    <property type="match status" value="1"/>
</dbReference>
<dbReference type="Gene3D" id="1.20.5.100">
    <property type="entry name" value="Cytochrome c1, transmembrane anchor, C-terminal"/>
    <property type="match status" value="1"/>
</dbReference>
<evidence type="ECO:0000256" key="8">
    <source>
        <dbReference type="PIRNR" id="PIRNR000124"/>
    </source>
</evidence>
<dbReference type="NCBIfam" id="TIGR03026">
    <property type="entry name" value="NDP-sugDHase"/>
    <property type="match status" value="1"/>
</dbReference>
<dbReference type="InterPro" id="IPR017476">
    <property type="entry name" value="UDP-Glc/GDP-Man"/>
</dbReference>
<feature type="binding site" evidence="10">
    <location>
        <begin position="152"/>
        <end position="155"/>
    </location>
    <ligand>
        <name>substrate</name>
    </ligand>
</feature>
<keyword evidence="5 8" id="KW-0560">Oxidoreductase</keyword>
<evidence type="ECO:0000313" key="14">
    <source>
        <dbReference type="Proteomes" id="UP000287502"/>
    </source>
</evidence>
<accession>A0A410JUN6</accession>
<dbReference type="Pfam" id="PF03720">
    <property type="entry name" value="UDPG_MGDP_dh_C"/>
    <property type="match status" value="1"/>
</dbReference>
<dbReference type="InterPro" id="IPR001732">
    <property type="entry name" value="UDP-Glc/GDP-Man_DH_N"/>
</dbReference>
<feature type="binding site" evidence="10">
    <location>
        <position position="323"/>
    </location>
    <ligand>
        <name>substrate</name>
    </ligand>
</feature>
<comment type="pathway">
    <text evidence="1">Nucleotide-sugar biosynthesis; UDP-alpha-D-glucuronate biosynthesis; UDP-alpha-D-glucuronate from UDP-alpha-D-glucose: step 1/1.</text>
</comment>
<evidence type="ECO:0000256" key="5">
    <source>
        <dbReference type="ARBA" id="ARBA00023002"/>
    </source>
</evidence>
<dbReference type="Pfam" id="PF03721">
    <property type="entry name" value="UDPG_MGDP_dh_N"/>
    <property type="match status" value="1"/>
</dbReference>
<gene>
    <name evidence="13" type="ORF">EP073_00330</name>
</gene>
<evidence type="ECO:0000256" key="3">
    <source>
        <dbReference type="ARBA" id="ARBA00012954"/>
    </source>
</evidence>
<dbReference type="Gene3D" id="3.40.50.720">
    <property type="entry name" value="NAD(P)-binding Rossmann-like Domain"/>
    <property type="match status" value="2"/>
</dbReference>
<dbReference type="PROSITE" id="PS51257">
    <property type="entry name" value="PROKAR_LIPOPROTEIN"/>
    <property type="match status" value="1"/>
</dbReference>
<evidence type="ECO:0000259" key="12">
    <source>
        <dbReference type="SMART" id="SM00984"/>
    </source>
</evidence>
<comment type="catalytic activity">
    <reaction evidence="7 8">
        <text>UDP-alpha-D-glucose + 2 NAD(+) + H2O = UDP-alpha-D-glucuronate + 2 NADH + 3 H(+)</text>
        <dbReference type="Rhea" id="RHEA:23596"/>
        <dbReference type="ChEBI" id="CHEBI:15377"/>
        <dbReference type="ChEBI" id="CHEBI:15378"/>
        <dbReference type="ChEBI" id="CHEBI:57540"/>
        <dbReference type="ChEBI" id="CHEBI:57945"/>
        <dbReference type="ChEBI" id="CHEBI:58052"/>
        <dbReference type="ChEBI" id="CHEBI:58885"/>
        <dbReference type="EC" id="1.1.1.22"/>
    </reaction>
</comment>
<dbReference type="GO" id="GO:0003979">
    <property type="term" value="F:UDP-glucose 6-dehydrogenase activity"/>
    <property type="evidence" value="ECO:0007669"/>
    <property type="project" value="UniProtKB-EC"/>
</dbReference>
<feature type="binding site" evidence="10">
    <location>
        <position position="260"/>
    </location>
    <ligand>
        <name>substrate</name>
    </ligand>
</feature>
<feature type="binding site" evidence="11">
    <location>
        <position position="35"/>
    </location>
    <ligand>
        <name>NAD(+)</name>
        <dbReference type="ChEBI" id="CHEBI:57540"/>
    </ligand>
</feature>
<dbReference type="SUPFAM" id="SSF51735">
    <property type="entry name" value="NAD(P)-binding Rossmann-fold domains"/>
    <property type="match status" value="1"/>
</dbReference>
<feature type="binding site" evidence="11">
    <location>
        <position position="121"/>
    </location>
    <ligand>
        <name>NAD(+)</name>
        <dbReference type="ChEBI" id="CHEBI:57540"/>
    </ligand>
</feature>
<comment type="similarity">
    <text evidence="2 8">Belongs to the UDP-glucose/GDP-mannose dehydrogenase family.</text>
</comment>
<evidence type="ECO:0000256" key="4">
    <source>
        <dbReference type="ARBA" id="ARBA00015132"/>
    </source>
</evidence>
<evidence type="ECO:0000313" key="13">
    <source>
        <dbReference type="EMBL" id="QAR31900.1"/>
    </source>
</evidence>
<dbReference type="PANTHER" id="PTHR43750">
    <property type="entry name" value="UDP-GLUCOSE 6-DEHYDROGENASE TUAD"/>
    <property type="match status" value="1"/>
</dbReference>
<feature type="binding site" evidence="11">
    <location>
        <position position="155"/>
    </location>
    <ligand>
        <name>NAD(+)</name>
        <dbReference type="ChEBI" id="CHEBI:57540"/>
    </ligand>
</feature>
<dbReference type="KEGG" id="gtl:EP073_00330"/>
<dbReference type="OrthoDB" id="9803238at2"/>
<dbReference type="InterPro" id="IPR014027">
    <property type="entry name" value="UDP-Glc/GDP-Man_DH_C"/>
</dbReference>
<dbReference type="EC" id="1.1.1.22" evidence="3 8"/>
<dbReference type="SMART" id="SM00984">
    <property type="entry name" value="UDPG_MGDP_dh_C"/>
    <property type="match status" value="1"/>
</dbReference>
<feature type="binding site" evidence="10">
    <location>
        <position position="207"/>
    </location>
    <ligand>
        <name>substrate</name>
    </ligand>
</feature>
<organism evidence="13 14">
    <name type="scientific">Geovibrio thiophilus</name>
    <dbReference type="NCBI Taxonomy" id="139438"/>
    <lineage>
        <taxon>Bacteria</taxon>
        <taxon>Pseudomonadati</taxon>
        <taxon>Deferribacterota</taxon>
        <taxon>Deferribacteres</taxon>
        <taxon>Deferribacterales</taxon>
        <taxon>Geovibrionaceae</taxon>
        <taxon>Geovibrio</taxon>
    </lineage>
</organism>
<dbReference type="InterPro" id="IPR036291">
    <property type="entry name" value="NAD(P)-bd_dom_sf"/>
</dbReference>
<dbReference type="GO" id="GO:0006065">
    <property type="term" value="P:UDP-glucuronate biosynthetic process"/>
    <property type="evidence" value="ECO:0007669"/>
    <property type="project" value="UniProtKB-UniPathway"/>
</dbReference>
<dbReference type="SUPFAM" id="SSF52413">
    <property type="entry name" value="UDP-glucose/GDP-mannose dehydrogenase C-terminal domain"/>
    <property type="match status" value="1"/>
</dbReference>
<feature type="domain" description="UDP-glucose/GDP-mannose dehydrogenase C-terminal" evidence="12">
    <location>
        <begin position="316"/>
        <end position="420"/>
    </location>
</feature>
<keyword evidence="14" id="KW-1185">Reference proteome</keyword>
<sequence>MKLTVIGAGYVGLVTAACLADTGNEVMCVEKISSKLATLKKGESPIYEPGLTEVLKKNIASGNIRFTDSIEEGAKFAEAVFLCVGTPQSETGKADLSQVEEAARQIAEVADGYKLIIEKSTVPVNTHRRVKMTLKRYANPNVTFDVASNPEFLREGSALYDFTNPDRIVAGVESERAEAIFREIYKPFAERGFPLLITTPAAAELIKHASNSFLALKISYINMVADLCEKVGADIELVAEGMGYDKRIGRAFLNAGLGYGGSCFPKDIKAFINMANENGVDFSLLEEADYINAARRTKYLAMVEELLWITKEKEICVWGLAFKPNTDDIREAPAIDIVRELAAQGAKLRLCDPKAAENFSRLFPESGQIKYFEDMYAAAEGADAVLLVTEWKEFLEVDAAKLKKIMRLPLVIDGRNAFDPKKMKEQGVEYYSIGR</sequence>
<evidence type="ECO:0000256" key="7">
    <source>
        <dbReference type="ARBA" id="ARBA00047473"/>
    </source>
</evidence>